<dbReference type="AlphaFoldDB" id="A0A024UXR8"/>
<proteinExistence type="predicted"/>
<sequence length="65" mass="7888">MINIIFYKLQENFVVNSTIDIFLIKNMRVNIIYIRFTLKTTIFLHIIMYFTAQKKKQVVCNYSFT</sequence>
<reference evidence="2 3" key="2">
    <citation type="submission" date="2013-02" db="EMBL/GenBank/DDBJ databases">
        <title>The Genome Sequence of Plasmodium falciparum Vietnam Oak-Knoll (FVO).</title>
        <authorList>
            <consortium name="The Broad Institute Genome Sequencing Platform"/>
            <consortium name="The Broad Institute Genome Sequencing Center for Infectious Disease"/>
            <person name="Neafsey D."/>
            <person name="Cheeseman I."/>
            <person name="Volkman S."/>
            <person name="Adams J."/>
            <person name="Walker B."/>
            <person name="Young S.K."/>
            <person name="Zeng Q."/>
            <person name="Gargeya S."/>
            <person name="Fitzgerald M."/>
            <person name="Haas B."/>
            <person name="Abouelleil A."/>
            <person name="Alvarado L."/>
            <person name="Arachchi H.M."/>
            <person name="Berlin A.M."/>
            <person name="Chapman S.B."/>
            <person name="Dewar J."/>
            <person name="Goldberg J."/>
            <person name="Griggs A."/>
            <person name="Gujja S."/>
            <person name="Hansen M."/>
            <person name="Howarth C."/>
            <person name="Imamovic A."/>
            <person name="Larimer J."/>
            <person name="McCowan C."/>
            <person name="Murphy C."/>
            <person name="Neiman D."/>
            <person name="Pearson M."/>
            <person name="Priest M."/>
            <person name="Roberts A."/>
            <person name="Saif S."/>
            <person name="Shea T."/>
            <person name="Sisk P."/>
            <person name="Sykes S."/>
            <person name="Wortman J."/>
            <person name="Nusbaum C."/>
            <person name="Birren B."/>
        </authorList>
    </citation>
    <scope>NUCLEOTIDE SEQUENCE [LARGE SCALE GENOMIC DNA]</scope>
    <source>
        <strain evidence="3">Vietnam Oak-Knoll (FVO)</strain>
    </source>
</reference>
<keyword evidence="1" id="KW-0472">Membrane</keyword>
<keyword evidence="1" id="KW-1133">Transmembrane helix</keyword>
<dbReference type="Proteomes" id="UP000030690">
    <property type="component" value="Unassembled WGS sequence"/>
</dbReference>
<name>A0A024UXR8_PLAFA</name>
<organism evidence="2 3">
    <name type="scientific">Plasmodium falciparum Vietnam Oak-Knoll</name>
    <name type="common">FVO</name>
    <dbReference type="NCBI Taxonomy" id="1036723"/>
    <lineage>
        <taxon>Eukaryota</taxon>
        <taxon>Sar</taxon>
        <taxon>Alveolata</taxon>
        <taxon>Apicomplexa</taxon>
        <taxon>Aconoidasida</taxon>
        <taxon>Haemosporida</taxon>
        <taxon>Plasmodiidae</taxon>
        <taxon>Plasmodium</taxon>
        <taxon>Plasmodium (Laverania)</taxon>
    </lineage>
</organism>
<protein>
    <submittedName>
        <fullName evidence="2">Uncharacterized protein</fullName>
    </submittedName>
</protein>
<evidence type="ECO:0000313" key="3">
    <source>
        <dbReference type="Proteomes" id="UP000030690"/>
    </source>
</evidence>
<keyword evidence="1" id="KW-0812">Transmembrane</keyword>
<gene>
    <name evidence="2" type="ORF">PFFVO_06034</name>
</gene>
<dbReference type="EMBL" id="KI925314">
    <property type="protein sequence ID" value="ETW15052.1"/>
    <property type="molecule type" value="Genomic_DNA"/>
</dbReference>
<evidence type="ECO:0000313" key="2">
    <source>
        <dbReference type="EMBL" id="ETW15052.1"/>
    </source>
</evidence>
<feature type="transmembrane region" description="Helical" evidence="1">
    <location>
        <begin position="32"/>
        <end position="52"/>
    </location>
</feature>
<accession>A0A024UXR8</accession>
<evidence type="ECO:0000256" key="1">
    <source>
        <dbReference type="SAM" id="Phobius"/>
    </source>
</evidence>
<reference evidence="2 3" key="1">
    <citation type="submission" date="2013-02" db="EMBL/GenBank/DDBJ databases">
        <title>The Genome Annotation of Plasmodium falciparum Vietnam Oak-Knoll (FVO).</title>
        <authorList>
            <consortium name="The Broad Institute Genome Sequencing Platform"/>
            <consortium name="The Broad Institute Genome Sequencing Center for Infectious Disease"/>
            <person name="Neafsey D."/>
            <person name="Hoffman S."/>
            <person name="Volkman S."/>
            <person name="Rosenthal P."/>
            <person name="Walker B."/>
            <person name="Young S.K."/>
            <person name="Zeng Q."/>
            <person name="Gargeya S."/>
            <person name="Fitzgerald M."/>
            <person name="Haas B."/>
            <person name="Abouelleil A."/>
            <person name="Allen A.W."/>
            <person name="Alvarado L."/>
            <person name="Arachchi H.M."/>
            <person name="Berlin A.M."/>
            <person name="Chapman S.B."/>
            <person name="Gainer-Dewar J."/>
            <person name="Goldberg J."/>
            <person name="Griggs A."/>
            <person name="Gujja S."/>
            <person name="Hansen M."/>
            <person name="Howarth C."/>
            <person name="Imamovic A."/>
            <person name="Ireland A."/>
            <person name="Larimer J."/>
            <person name="McCowan C."/>
            <person name="Murphy C."/>
            <person name="Pearson M."/>
            <person name="Poon T.W."/>
            <person name="Priest M."/>
            <person name="Roberts A."/>
            <person name="Saif S."/>
            <person name="Shea T."/>
            <person name="Sisk P."/>
            <person name="Sykes S."/>
            <person name="Wortman J."/>
            <person name="Nusbaum C."/>
            <person name="Birren B."/>
        </authorList>
    </citation>
    <scope>NUCLEOTIDE SEQUENCE [LARGE SCALE GENOMIC DNA]</scope>
    <source>
        <strain evidence="3">Vietnam Oak-Knoll (FVO)</strain>
    </source>
</reference>